<dbReference type="Gene3D" id="1.10.630.10">
    <property type="entry name" value="Cytochrome P450"/>
    <property type="match status" value="1"/>
</dbReference>
<dbReference type="PRINTS" id="PR00385">
    <property type="entry name" value="P450"/>
</dbReference>
<evidence type="ECO:0000256" key="8">
    <source>
        <dbReference type="ARBA" id="ARBA00023033"/>
    </source>
</evidence>
<accession>A0A5J5BLA2</accession>
<dbReference type="InterPro" id="IPR050651">
    <property type="entry name" value="Plant_Cytochrome_P450_Monoox"/>
</dbReference>
<organism evidence="10 11">
    <name type="scientific">Nyssa sinensis</name>
    <dbReference type="NCBI Taxonomy" id="561372"/>
    <lineage>
        <taxon>Eukaryota</taxon>
        <taxon>Viridiplantae</taxon>
        <taxon>Streptophyta</taxon>
        <taxon>Embryophyta</taxon>
        <taxon>Tracheophyta</taxon>
        <taxon>Spermatophyta</taxon>
        <taxon>Magnoliopsida</taxon>
        <taxon>eudicotyledons</taxon>
        <taxon>Gunneridae</taxon>
        <taxon>Pentapetalae</taxon>
        <taxon>asterids</taxon>
        <taxon>Cornales</taxon>
        <taxon>Nyssaceae</taxon>
        <taxon>Nyssa</taxon>
    </lineage>
</organism>
<dbReference type="InterPro" id="IPR001128">
    <property type="entry name" value="Cyt_P450"/>
</dbReference>
<dbReference type="PANTHER" id="PTHR47947:SF1">
    <property type="entry name" value="CYTOCHROME P450 82E3"/>
    <property type="match status" value="1"/>
</dbReference>
<keyword evidence="9" id="KW-0472">Membrane</keyword>
<sequence>MTRPKSAALKYMGYNGAFFGLGAYGPYWREMRKVASLELLCNSRLELLDTSIEHLYSLCSNNGTGKQFHIGDAEKDAESRRFGRAIKGFMYLSGVLVLSDVIPYIEWLDLQGHVRLMKENAEELDYFVGSWLEEHIQRRQKGQKMEEECDFMDVMLSLFGRDGMAYGHKSEAIIKATALNLISAGSDPSAVTFTWALSLLLNHKEVLKCVQEELDIHVGRERWVEDLDINNLTYLQAIINETLRLYPPGPLLEPREAMEDCYVGGYYVPKGTHYL</sequence>
<dbReference type="GO" id="GO:0005506">
    <property type="term" value="F:iron ion binding"/>
    <property type="evidence" value="ECO:0007669"/>
    <property type="project" value="InterPro"/>
</dbReference>
<evidence type="ECO:0000256" key="5">
    <source>
        <dbReference type="ARBA" id="ARBA00022989"/>
    </source>
</evidence>
<keyword evidence="4" id="KW-0479">Metal-binding</keyword>
<gene>
    <name evidence="10" type="ORF">F0562_021720</name>
</gene>
<evidence type="ECO:0000256" key="1">
    <source>
        <dbReference type="ARBA" id="ARBA00004167"/>
    </source>
</evidence>
<evidence type="ECO:0000256" key="7">
    <source>
        <dbReference type="ARBA" id="ARBA00023004"/>
    </source>
</evidence>
<dbReference type="InterPro" id="IPR036396">
    <property type="entry name" value="Cyt_P450_sf"/>
</dbReference>
<dbReference type="Pfam" id="PF00067">
    <property type="entry name" value="p450"/>
    <property type="match status" value="1"/>
</dbReference>
<dbReference type="SUPFAM" id="SSF48264">
    <property type="entry name" value="Cytochrome P450"/>
    <property type="match status" value="1"/>
</dbReference>
<proteinExistence type="predicted"/>
<evidence type="ECO:0000313" key="11">
    <source>
        <dbReference type="Proteomes" id="UP000325577"/>
    </source>
</evidence>
<evidence type="ECO:0000256" key="6">
    <source>
        <dbReference type="ARBA" id="ARBA00023002"/>
    </source>
</evidence>
<keyword evidence="11" id="KW-1185">Reference proteome</keyword>
<keyword evidence="3" id="KW-0812">Transmembrane</keyword>
<dbReference type="AlphaFoldDB" id="A0A5J5BLA2"/>
<evidence type="ECO:0000256" key="3">
    <source>
        <dbReference type="ARBA" id="ARBA00022692"/>
    </source>
</evidence>
<reference evidence="10 11" key="1">
    <citation type="submission" date="2019-09" db="EMBL/GenBank/DDBJ databases">
        <title>A chromosome-level genome assembly of the Chinese tupelo Nyssa sinensis.</title>
        <authorList>
            <person name="Yang X."/>
            <person name="Kang M."/>
            <person name="Yang Y."/>
            <person name="Xiong H."/>
            <person name="Wang M."/>
            <person name="Zhang Z."/>
            <person name="Wang Z."/>
            <person name="Wu H."/>
            <person name="Ma T."/>
            <person name="Liu J."/>
            <person name="Xi Z."/>
        </authorList>
    </citation>
    <scope>NUCLEOTIDE SEQUENCE [LARGE SCALE GENOMIC DNA]</scope>
    <source>
        <strain evidence="10">J267</strain>
        <tissue evidence="10">Leaf</tissue>
    </source>
</reference>
<dbReference type="EMBL" id="CM018034">
    <property type="protein sequence ID" value="KAA8543534.1"/>
    <property type="molecule type" value="Genomic_DNA"/>
</dbReference>
<dbReference type="Proteomes" id="UP000325577">
    <property type="component" value="Linkage Group LG11"/>
</dbReference>
<dbReference type="GO" id="GO:0016020">
    <property type="term" value="C:membrane"/>
    <property type="evidence" value="ECO:0007669"/>
    <property type="project" value="UniProtKB-SubCell"/>
</dbReference>
<dbReference type="PANTHER" id="PTHR47947">
    <property type="entry name" value="CYTOCHROME P450 82C3-RELATED"/>
    <property type="match status" value="1"/>
</dbReference>
<evidence type="ECO:0008006" key="12">
    <source>
        <dbReference type="Google" id="ProtNLM"/>
    </source>
</evidence>
<dbReference type="GO" id="GO:0016705">
    <property type="term" value="F:oxidoreductase activity, acting on paired donors, with incorporation or reduction of molecular oxygen"/>
    <property type="evidence" value="ECO:0007669"/>
    <property type="project" value="InterPro"/>
</dbReference>
<keyword evidence="2" id="KW-0349">Heme</keyword>
<keyword evidence="6" id="KW-0560">Oxidoreductase</keyword>
<evidence type="ECO:0000256" key="4">
    <source>
        <dbReference type="ARBA" id="ARBA00022723"/>
    </source>
</evidence>
<protein>
    <recommendedName>
        <fullName evidence="12">Cytochrome P450</fullName>
    </recommendedName>
</protein>
<dbReference type="GO" id="GO:0020037">
    <property type="term" value="F:heme binding"/>
    <property type="evidence" value="ECO:0007669"/>
    <property type="project" value="InterPro"/>
</dbReference>
<evidence type="ECO:0000256" key="2">
    <source>
        <dbReference type="ARBA" id="ARBA00022617"/>
    </source>
</evidence>
<evidence type="ECO:0000313" key="10">
    <source>
        <dbReference type="EMBL" id="KAA8543534.1"/>
    </source>
</evidence>
<name>A0A5J5BLA2_9ASTE</name>
<keyword evidence="8" id="KW-0503">Monooxygenase</keyword>
<dbReference type="OrthoDB" id="2789670at2759"/>
<keyword evidence="7" id="KW-0408">Iron</keyword>
<comment type="subcellular location">
    <subcellularLocation>
        <location evidence="1">Membrane</location>
        <topology evidence="1">Single-pass membrane protein</topology>
    </subcellularLocation>
</comment>
<evidence type="ECO:0000256" key="9">
    <source>
        <dbReference type="ARBA" id="ARBA00023136"/>
    </source>
</evidence>
<dbReference type="GO" id="GO:0004497">
    <property type="term" value="F:monooxygenase activity"/>
    <property type="evidence" value="ECO:0007669"/>
    <property type="project" value="UniProtKB-KW"/>
</dbReference>
<keyword evidence="5" id="KW-1133">Transmembrane helix</keyword>